<evidence type="ECO:0000313" key="1">
    <source>
        <dbReference type="EMBL" id="CUG19761.1"/>
    </source>
</evidence>
<gene>
    <name evidence="1" type="ORF">BSAL_75645</name>
</gene>
<organism evidence="1 2">
    <name type="scientific">Bodo saltans</name>
    <name type="common">Flagellated protozoan</name>
    <dbReference type="NCBI Taxonomy" id="75058"/>
    <lineage>
        <taxon>Eukaryota</taxon>
        <taxon>Discoba</taxon>
        <taxon>Euglenozoa</taxon>
        <taxon>Kinetoplastea</taxon>
        <taxon>Metakinetoplastina</taxon>
        <taxon>Eubodonida</taxon>
        <taxon>Bodonidae</taxon>
        <taxon>Bodo</taxon>
    </lineage>
</organism>
<protein>
    <submittedName>
        <fullName evidence="1">Uncharacterized protein</fullName>
    </submittedName>
</protein>
<dbReference type="Proteomes" id="UP000051952">
    <property type="component" value="Unassembled WGS sequence"/>
</dbReference>
<reference evidence="2" key="1">
    <citation type="submission" date="2015-09" db="EMBL/GenBank/DDBJ databases">
        <authorList>
            <consortium name="Pathogen Informatics"/>
        </authorList>
    </citation>
    <scope>NUCLEOTIDE SEQUENCE [LARGE SCALE GENOMIC DNA]</scope>
    <source>
        <strain evidence="2">Lake Konstanz</strain>
    </source>
</reference>
<name>A0A0S4IVJ8_BODSA</name>
<sequence length="501" mass="54453">MEHALRHLFMGGESFARDDQVRVGWRITGPLYGVRAATSARRRELMQLCIDTVNRLNGKQLRLLPPSQYFDAQYPRSSAHVSAATPPLLHSEGVLMGGIGGASFDGGQSGAEELTPTSLNPLGDPPCPIAKWCVMANHSTMMPMVTTNDDYGERKQSVVVAMNDATTTDHHDEVKHDDQTTALTADKIATLTTPTAAAKQTTTVVVEAALPIPSPFNQHITSRDDDGKQIRVVHRSHSSNNDLLTVCKLLGLNCTVQLSVAQNQSLEEEEHHRDIPMDVFTLSGDQHQQGYGGASRASRCALAEDLILSHHDVGPLAVHLRMDALKSRAFRIPANAKKLRRTDEDISSLQKIIDAISCELLLKGETVEVVDISRQVHAREFIIGIVVKGVKGRVVALRAEFIRHHIQESLSTVAVLDASIEDSLVDRDGDSATTANKSSALIFGEGVTSAAFSVLAEMRDVFVALRTLHDDDHKVSSAIVVGQPEAVKDLCFDLGTIPKID</sequence>
<dbReference type="AlphaFoldDB" id="A0A0S4IVJ8"/>
<dbReference type="VEuPathDB" id="TriTrypDB:BSAL_75645"/>
<keyword evidence="2" id="KW-1185">Reference proteome</keyword>
<evidence type="ECO:0000313" key="2">
    <source>
        <dbReference type="Proteomes" id="UP000051952"/>
    </source>
</evidence>
<accession>A0A0S4IVJ8</accession>
<dbReference type="EMBL" id="CYKH01000695">
    <property type="protein sequence ID" value="CUG19761.1"/>
    <property type="molecule type" value="Genomic_DNA"/>
</dbReference>
<proteinExistence type="predicted"/>